<sequence>MIDGAPALAHAVRVVVVLGQHHPTAPPALLAAVLLHDAPELAPSDQLDPVVMSLLGPETLRIIRVLEAEHRAMATPNISGEQTLDRVRRLASDDMPSLLATTADKIVAFGSVLRRAARVSDPDVFWQARRPFRDQMPYFHAFRTAAAPFLPRSMACELTGLLVAADRACRGLPHTRTVPQHPTHRKDQPWPTPAT</sequence>
<dbReference type="Gene3D" id="1.10.3210.10">
    <property type="entry name" value="Hypothetical protein af1432"/>
    <property type="match status" value="1"/>
</dbReference>
<evidence type="ECO:0000256" key="1">
    <source>
        <dbReference type="SAM" id="MobiDB-lite"/>
    </source>
</evidence>
<reference evidence="3" key="1">
    <citation type="submission" date="2016-02" db="EMBL/GenBank/DDBJ databases">
        <authorList>
            <person name="Wibberg D."/>
        </authorList>
    </citation>
    <scope>NUCLEOTIDE SEQUENCE [LARGE SCALE GENOMIC DNA]</scope>
</reference>
<gene>
    <name evidence="2" type="ORF">FDG2_1275</name>
</gene>
<dbReference type="Proteomes" id="UP000199013">
    <property type="component" value="Unassembled WGS sequence"/>
</dbReference>
<feature type="region of interest" description="Disordered" evidence="1">
    <location>
        <begin position="173"/>
        <end position="195"/>
    </location>
</feature>
<dbReference type="AlphaFoldDB" id="A0A1C3NVE1"/>
<proteinExistence type="predicted"/>
<dbReference type="EMBL" id="FLUV01000535">
    <property type="protein sequence ID" value="SBW19361.1"/>
    <property type="molecule type" value="Genomic_DNA"/>
</dbReference>
<keyword evidence="3" id="KW-1185">Reference proteome</keyword>
<evidence type="ECO:0000313" key="3">
    <source>
        <dbReference type="Proteomes" id="UP000199013"/>
    </source>
</evidence>
<accession>A0A1C3NVE1</accession>
<protein>
    <submittedName>
        <fullName evidence="2">Uncharacterized protein</fullName>
    </submittedName>
</protein>
<organism evidence="2 3">
    <name type="scientific">Candidatus Protofrankia californiensis</name>
    <dbReference type="NCBI Taxonomy" id="1839754"/>
    <lineage>
        <taxon>Bacteria</taxon>
        <taxon>Bacillati</taxon>
        <taxon>Actinomycetota</taxon>
        <taxon>Actinomycetes</taxon>
        <taxon>Frankiales</taxon>
        <taxon>Frankiaceae</taxon>
        <taxon>Protofrankia</taxon>
    </lineage>
</organism>
<evidence type="ECO:0000313" key="2">
    <source>
        <dbReference type="EMBL" id="SBW19361.1"/>
    </source>
</evidence>
<name>A0A1C3NVE1_9ACTN</name>